<protein>
    <submittedName>
        <fullName evidence="2">Transposase</fullName>
    </submittedName>
</protein>
<organism evidence="2 3">
    <name type="scientific">Candidatus Endonucleibacter bathymodioli</name>
    <dbReference type="NCBI Taxonomy" id="539814"/>
    <lineage>
        <taxon>Bacteria</taxon>
        <taxon>Pseudomonadati</taxon>
        <taxon>Pseudomonadota</taxon>
        <taxon>Gammaproteobacteria</taxon>
        <taxon>Oceanospirillales</taxon>
        <taxon>Endozoicomonadaceae</taxon>
        <taxon>Candidatus Endonucleibacter</taxon>
    </lineage>
</organism>
<reference evidence="2 3" key="1">
    <citation type="journal article" date="2023" name="bioRxiv">
        <title>An intranuclear bacterial parasite of deep-sea mussels expresses apoptosis inhibitors acquired from its host.</title>
        <authorList>
            <person name="Gonzalez Porras M.A."/>
            <person name="Assie A."/>
            <person name="Tietjen M."/>
            <person name="Violette M."/>
            <person name="Kleiner M."/>
            <person name="Gruber-Vodicka H."/>
            <person name="Dubilier N."/>
            <person name="Leisch N."/>
        </authorList>
    </citation>
    <scope>NUCLEOTIDE SEQUENCE [LARGE SCALE GENOMIC DNA]</scope>
    <source>
        <strain evidence="2">IAP13</strain>
    </source>
</reference>
<evidence type="ECO:0000313" key="2">
    <source>
        <dbReference type="EMBL" id="MDP0588047.1"/>
    </source>
</evidence>
<dbReference type="Proteomes" id="UP001178148">
    <property type="component" value="Unassembled WGS sequence"/>
</dbReference>
<dbReference type="EMBL" id="JASXSV010000002">
    <property type="protein sequence ID" value="MDP0588047.1"/>
    <property type="molecule type" value="Genomic_DNA"/>
</dbReference>
<keyword evidence="3" id="KW-1185">Reference proteome</keyword>
<evidence type="ECO:0000313" key="3">
    <source>
        <dbReference type="Proteomes" id="UP001178148"/>
    </source>
</evidence>
<evidence type="ECO:0000259" key="1">
    <source>
        <dbReference type="Pfam" id="PF13751"/>
    </source>
</evidence>
<dbReference type="InterPro" id="IPR025668">
    <property type="entry name" value="Tnp_DDE_dom"/>
</dbReference>
<dbReference type="AlphaFoldDB" id="A0AA90NK43"/>
<sequence length="84" mass="9500">MTKIRGIIKRAYRNKPLTGNDKCFSCLHSGVRCTVERVFGVLKLHYGMAKARYLGLSRNRTRFGIMCVVHNIKRGLSIQQASCA</sequence>
<gene>
    <name evidence="2" type="ORF">QS748_02095</name>
</gene>
<dbReference type="Pfam" id="PF13751">
    <property type="entry name" value="DDE_Tnp_1_6"/>
    <property type="match status" value="1"/>
</dbReference>
<comment type="caution">
    <text evidence="2">The sequence shown here is derived from an EMBL/GenBank/DDBJ whole genome shotgun (WGS) entry which is preliminary data.</text>
</comment>
<feature type="domain" description="Transposase DDE" evidence="1">
    <location>
        <begin position="32"/>
        <end position="74"/>
    </location>
</feature>
<accession>A0AA90NK43</accession>
<name>A0AA90NK43_9GAMM</name>
<proteinExistence type="predicted"/>